<feature type="non-terminal residue" evidence="2">
    <location>
        <position position="64"/>
    </location>
</feature>
<accession>A0A6J4RLY6</accession>
<name>A0A6J4RLY6_9ACTN</name>
<sequence length="64" mass="7121">VPDQGDVERSAPRVLRRSGDGRGRYGSGEHRDYQDQQQAILQDLPLPVGPPRTRRRPACTPATI</sequence>
<feature type="compositionally biased region" description="Basic and acidic residues" evidence="1">
    <location>
        <begin position="1"/>
        <end position="34"/>
    </location>
</feature>
<evidence type="ECO:0000313" key="2">
    <source>
        <dbReference type="EMBL" id="CAA9476672.1"/>
    </source>
</evidence>
<proteinExistence type="predicted"/>
<reference evidence="2" key="1">
    <citation type="submission" date="2020-02" db="EMBL/GenBank/DDBJ databases">
        <authorList>
            <person name="Meier V. D."/>
        </authorList>
    </citation>
    <scope>NUCLEOTIDE SEQUENCE</scope>
    <source>
        <strain evidence="2">AVDCRST_MAG12</strain>
    </source>
</reference>
<organism evidence="2">
    <name type="scientific">uncultured Rubrobacteraceae bacterium</name>
    <dbReference type="NCBI Taxonomy" id="349277"/>
    <lineage>
        <taxon>Bacteria</taxon>
        <taxon>Bacillati</taxon>
        <taxon>Actinomycetota</taxon>
        <taxon>Rubrobacteria</taxon>
        <taxon>Rubrobacterales</taxon>
        <taxon>Rubrobacteraceae</taxon>
        <taxon>environmental samples</taxon>
    </lineage>
</organism>
<protein>
    <submittedName>
        <fullName evidence="2">Uncharacterized protein</fullName>
    </submittedName>
</protein>
<feature type="non-terminal residue" evidence="2">
    <location>
        <position position="1"/>
    </location>
</feature>
<gene>
    <name evidence="2" type="ORF">AVDCRST_MAG12-1223</name>
</gene>
<evidence type="ECO:0000256" key="1">
    <source>
        <dbReference type="SAM" id="MobiDB-lite"/>
    </source>
</evidence>
<dbReference type="EMBL" id="CADCVK010000195">
    <property type="protein sequence ID" value="CAA9476672.1"/>
    <property type="molecule type" value="Genomic_DNA"/>
</dbReference>
<feature type="region of interest" description="Disordered" evidence="1">
    <location>
        <begin position="1"/>
        <end position="64"/>
    </location>
</feature>
<dbReference type="AlphaFoldDB" id="A0A6J4RLY6"/>